<name>A0A6C0D949_9ZZZZ</name>
<reference evidence="1" key="1">
    <citation type="journal article" date="2020" name="Nature">
        <title>Giant virus diversity and host interactions through global metagenomics.</title>
        <authorList>
            <person name="Schulz F."/>
            <person name="Roux S."/>
            <person name="Paez-Espino D."/>
            <person name="Jungbluth S."/>
            <person name="Walsh D.A."/>
            <person name="Denef V.J."/>
            <person name="McMahon K.D."/>
            <person name="Konstantinidis K.T."/>
            <person name="Eloe-Fadrosh E.A."/>
            <person name="Kyrpides N.C."/>
            <person name="Woyke T."/>
        </authorList>
    </citation>
    <scope>NUCLEOTIDE SEQUENCE</scope>
    <source>
        <strain evidence="1">GVMAG-M-3300023174-131</strain>
    </source>
</reference>
<protein>
    <submittedName>
        <fullName evidence="1">Uncharacterized protein</fullName>
    </submittedName>
</protein>
<dbReference type="EMBL" id="MN739566">
    <property type="protein sequence ID" value="QHT13338.1"/>
    <property type="molecule type" value="Genomic_DNA"/>
</dbReference>
<sequence length="152" mass="17843">MEYNLEFIQKNLQIKYLNNLVNGGHKLHINVDKINELLIKLDDTVNEYTVTENIAISQNNSQTDFQKQVDTIDYLYLKPWTKLTLIHKIIKIKEFVNNLEIKDETEKDNLKDTLIELIKDKSIKNKVNYDETKGKITSIPKLAFQNSQYTIV</sequence>
<proteinExistence type="predicted"/>
<accession>A0A6C0D949</accession>
<organism evidence="1">
    <name type="scientific">viral metagenome</name>
    <dbReference type="NCBI Taxonomy" id="1070528"/>
    <lineage>
        <taxon>unclassified sequences</taxon>
        <taxon>metagenomes</taxon>
        <taxon>organismal metagenomes</taxon>
    </lineage>
</organism>
<dbReference type="AlphaFoldDB" id="A0A6C0D949"/>
<evidence type="ECO:0000313" key="1">
    <source>
        <dbReference type="EMBL" id="QHT13338.1"/>
    </source>
</evidence>